<reference evidence="6" key="4">
    <citation type="submission" date="2023-07" db="EMBL/GenBank/DDBJ databases">
        <authorList>
            <person name="Myburg A.A."/>
            <person name="Grattapaglia D."/>
            <person name="Tuskan G.A."/>
            <person name="Hellsten U."/>
            <person name="Hayes R.D."/>
            <person name="Grimwood J."/>
            <person name="Jenkins J."/>
            <person name="Lindquist E."/>
            <person name="Tice H."/>
            <person name="Bauer D."/>
            <person name="Goodstein D.M."/>
            <person name="Dubchak I."/>
            <person name="Poliakov A."/>
            <person name="Mizrachi E."/>
            <person name="Kullan A.R."/>
            <person name="Hussey S.G."/>
            <person name="Pinard D."/>
            <person name="Van D.M."/>
            <person name="Singh P."/>
            <person name="Van J.I."/>
            <person name="Silva-Junior O.B."/>
            <person name="Togawa R.C."/>
            <person name="Pappas M.R."/>
            <person name="Faria D.A."/>
            <person name="Sansaloni C.P."/>
            <person name="Petroli C.D."/>
            <person name="Yang X."/>
            <person name="Ranjan P."/>
            <person name="Tschaplinski T.J."/>
            <person name="Ye C.Y."/>
            <person name="Li T."/>
            <person name="Sterck L."/>
            <person name="Vanneste K."/>
            <person name="Murat F."/>
            <person name="Soler M."/>
            <person name="Clemente H.S."/>
            <person name="Saidi N."/>
            <person name="Cassan-Wang H."/>
            <person name="Dunand C."/>
            <person name="Hefer C.A."/>
            <person name="Bornberg-Bauer E."/>
            <person name="Kersting A.R."/>
            <person name="Vining K."/>
            <person name="Amarasinghe V."/>
            <person name="Ranik M."/>
            <person name="Naithani S."/>
            <person name="Elser J."/>
            <person name="Boyd A.E."/>
            <person name="Liston A."/>
            <person name="Spatafora J.W."/>
            <person name="Dharmwardhana P."/>
            <person name="Raja R."/>
            <person name="Sullivan C."/>
            <person name="Romanel E."/>
            <person name="Alves-Ferreira M."/>
            <person name="Kulheim C."/>
            <person name="Foley W."/>
            <person name="Carocha V."/>
            <person name="Paiva J."/>
            <person name="Kudrna D."/>
            <person name="Brommonschenkel S.H."/>
            <person name="Pasquali G."/>
            <person name="Byrne M."/>
            <person name="Rigault P."/>
            <person name="Tibbits J."/>
            <person name="Spokevicius A."/>
            <person name="Jones R.C."/>
            <person name="Steane D.A."/>
            <person name="Vaillancourt R.E."/>
            <person name="Potts B.M."/>
            <person name="Joubert F."/>
            <person name="Barry K."/>
            <person name="Pappas G.J."/>
            <person name="Strauss S.H."/>
            <person name="Jaiswal P."/>
            <person name="Grima-Pettenati J."/>
            <person name="Salse J."/>
            <person name="Van D.P."/>
            <person name="Rokhsar D.S."/>
            <person name="Schmutz J."/>
        </authorList>
    </citation>
    <scope>NUCLEOTIDE SEQUENCE</scope>
    <source>
        <tissue evidence="6">Leaf extractions</tissue>
    </source>
</reference>
<dbReference type="PANTHER" id="PTHR48082">
    <property type="entry name" value="ATP SYNTHASE SUBUNIT ALPHA, MITOCHONDRIAL"/>
    <property type="match status" value="1"/>
</dbReference>
<dbReference type="EMBL" id="MU848266">
    <property type="protein sequence ID" value="KAK2633194.1"/>
    <property type="molecule type" value="Genomic_DNA"/>
</dbReference>
<evidence type="ECO:0000256" key="2">
    <source>
        <dbReference type="ARBA" id="ARBA00022448"/>
    </source>
</evidence>
<dbReference type="SUPFAM" id="SSF50615">
    <property type="entry name" value="N-terminal domain of alpha and beta subunits of F1 ATP synthase"/>
    <property type="match status" value="1"/>
</dbReference>
<dbReference type="GO" id="GO:0045259">
    <property type="term" value="C:proton-transporting ATP synthase complex"/>
    <property type="evidence" value="ECO:0007669"/>
    <property type="project" value="InterPro"/>
</dbReference>
<evidence type="ECO:0000313" key="7">
    <source>
        <dbReference type="EMBL" id="KCW45798.1"/>
    </source>
</evidence>
<evidence type="ECO:0000259" key="5">
    <source>
        <dbReference type="Pfam" id="PF02874"/>
    </source>
</evidence>
<protein>
    <recommendedName>
        <fullName evidence="5">ATPase F1/V1/A1 complex alpha/beta subunit N-terminal domain-containing protein</fullName>
    </recommendedName>
</protein>
<feature type="domain" description="ATPase F1/V1/A1 complex alpha/beta subunit N-terminal" evidence="5">
    <location>
        <begin position="86"/>
        <end position="122"/>
    </location>
</feature>
<reference evidence="6" key="3">
    <citation type="submission" date="2023-04" db="EMBL/GenBank/DDBJ databases">
        <title>WGS assembly of Eucalyptus grandis.</title>
        <authorList>
            <person name="Myburg A."/>
            <person name="Grattapaglia D."/>
            <person name="Tuskan G."/>
            <person name="Hellsten U."/>
            <person name="Hayes R."/>
            <person name="Grimwood J."/>
            <person name="Jenkins J."/>
            <person name="Lindquist E."/>
            <person name="Tice H."/>
            <person name="Bauer D."/>
            <person name="Goodstein D."/>
            <person name="Dubchak I."/>
            <person name="Poliakov A."/>
            <person name="Mizrachi E."/>
            <person name="Kullan A."/>
            <person name="Hussey S."/>
            <person name="Pinard D."/>
            <person name="Van D."/>
            <person name="Singh P."/>
            <person name="Van J."/>
            <person name="Silva-Junior O."/>
            <person name="Togawa R."/>
            <person name="Pappas M."/>
            <person name="Faria D."/>
            <person name="Sansaloni C."/>
            <person name="Petroli C."/>
            <person name="Yang X."/>
            <person name="Ranjan P."/>
            <person name="Tschaplinski T."/>
            <person name="Ye C."/>
            <person name="Li T."/>
            <person name="Sterck L."/>
            <person name="Vanneste K."/>
            <person name="Murat F."/>
            <person name="Soler M."/>
            <person name="Clemente H."/>
            <person name="Saidi N."/>
            <person name="Cassan-Wang H."/>
            <person name="Dunand C."/>
            <person name="Hefer C."/>
            <person name="Bornberg-Bauer E."/>
            <person name="Kersting A."/>
            <person name="Vining K."/>
            <person name="Amarasinghe V."/>
            <person name="Ranik M."/>
            <person name="Naithani S."/>
            <person name="Elser J."/>
            <person name="Boyd A."/>
            <person name="Liston A."/>
            <person name="Spatafora J."/>
            <person name="Dharmwardhana P."/>
            <person name="Raja R."/>
            <person name="Sullivan C."/>
            <person name="Romanel E."/>
            <person name="Alves-Ferreira M."/>
            <person name="Kulheim C."/>
            <person name="Foley W."/>
            <person name="Carocha V."/>
            <person name="Paiva J."/>
            <person name="Kudrna D."/>
            <person name="Brommonschenkel S."/>
            <person name="Pasquali G."/>
            <person name="Byrne M."/>
            <person name="Rigault P."/>
            <person name="Tibbits J."/>
            <person name="Spokevicius A."/>
            <person name="Jones R."/>
            <person name="Steane D."/>
            <person name="Vaillancourt R."/>
            <person name="Potts B."/>
            <person name="Joubert F."/>
            <person name="Barry K."/>
            <person name="Pappas G."/>
            <person name="Strauss S."/>
            <person name="Jaiswal P."/>
            <person name="Grima-Pettenati J."/>
            <person name="Salse J."/>
            <person name="Van D."/>
            <person name="Rokhsar D."/>
            <person name="Schmutz J."/>
        </authorList>
    </citation>
    <scope>NUCLEOTIDE SEQUENCE</scope>
    <source>
        <tissue evidence="6">Leaf extractions</tissue>
    </source>
</reference>
<proteinExistence type="inferred from homology"/>
<dbReference type="GO" id="GO:0046933">
    <property type="term" value="F:proton-transporting ATP synthase activity, rotational mechanism"/>
    <property type="evidence" value="ECO:0007669"/>
    <property type="project" value="InterPro"/>
</dbReference>
<comment type="similarity">
    <text evidence="1">Belongs to the ATPase alpha/beta chains family.</text>
</comment>
<dbReference type="GO" id="GO:0005524">
    <property type="term" value="F:ATP binding"/>
    <property type="evidence" value="ECO:0007669"/>
    <property type="project" value="UniProtKB-KW"/>
</dbReference>
<dbReference type="InterPro" id="IPR004100">
    <property type="entry name" value="ATPase_F1/V1/A1_a/bsu_N"/>
</dbReference>
<dbReference type="InParanoid" id="A0A058ZVF9"/>
<dbReference type="STRING" id="71139.A0A058ZVF9"/>
<keyword evidence="3" id="KW-0406">Ion transport</keyword>
<dbReference type="InterPro" id="IPR036121">
    <property type="entry name" value="ATPase_F1/V1/A1_a/bsu_N_sf"/>
</dbReference>
<dbReference type="AlphaFoldDB" id="A0A058ZVF9"/>
<dbReference type="InterPro" id="IPR023366">
    <property type="entry name" value="ATP_synth_asu-like_sf"/>
</dbReference>
<keyword evidence="2" id="KW-0813">Transport</keyword>
<organism evidence="7">
    <name type="scientific">Eucalyptus grandis</name>
    <name type="common">Flooded gum</name>
    <dbReference type="NCBI Taxonomy" id="71139"/>
    <lineage>
        <taxon>Eukaryota</taxon>
        <taxon>Viridiplantae</taxon>
        <taxon>Streptophyta</taxon>
        <taxon>Embryophyta</taxon>
        <taxon>Tracheophyta</taxon>
        <taxon>Spermatophyta</taxon>
        <taxon>Magnoliopsida</taxon>
        <taxon>eudicotyledons</taxon>
        <taxon>Gunneridae</taxon>
        <taxon>Pentapetalae</taxon>
        <taxon>rosids</taxon>
        <taxon>malvids</taxon>
        <taxon>Myrtales</taxon>
        <taxon>Myrtaceae</taxon>
        <taxon>Myrtoideae</taxon>
        <taxon>Eucalypteae</taxon>
        <taxon>Eucalyptus</taxon>
    </lineage>
</organism>
<dbReference type="EMBL" id="KK198775">
    <property type="protein sequence ID" value="KCW45798.1"/>
    <property type="molecule type" value="Genomic_DNA"/>
</dbReference>
<evidence type="ECO:0000313" key="8">
    <source>
        <dbReference type="Proteomes" id="UP000030711"/>
    </source>
</evidence>
<dbReference type="Gene3D" id="2.40.30.20">
    <property type="match status" value="1"/>
</dbReference>
<evidence type="ECO:0000256" key="1">
    <source>
        <dbReference type="ARBA" id="ARBA00008936"/>
    </source>
</evidence>
<keyword evidence="4" id="KW-0472">Membrane</keyword>
<dbReference type="Pfam" id="PF02874">
    <property type="entry name" value="ATP-synt_ab_N"/>
    <property type="match status" value="1"/>
</dbReference>
<keyword evidence="4" id="KW-1133">Transmembrane helix</keyword>
<dbReference type="Gramene" id="KCW45798">
    <property type="protein sequence ID" value="KCW45798"/>
    <property type="gene ID" value="EUGRSUZ_L00375"/>
</dbReference>
<keyword evidence="4" id="KW-0812">Transmembrane</keyword>
<reference evidence="7" key="1">
    <citation type="submission" date="2013-07" db="EMBL/GenBank/DDBJ databases">
        <title>The genome of Eucalyptus grandis.</title>
        <authorList>
            <person name="Schmutz J."/>
            <person name="Hayes R."/>
            <person name="Myburg A."/>
            <person name="Tuskan G."/>
            <person name="Grattapaglia D."/>
            <person name="Rokhsar D.S."/>
        </authorList>
    </citation>
    <scope>NUCLEOTIDE SEQUENCE</scope>
    <source>
        <tissue evidence="7">Leaf extractions</tissue>
    </source>
</reference>
<dbReference type="PANTHER" id="PTHR48082:SF2">
    <property type="entry name" value="ATP SYNTHASE SUBUNIT ALPHA, MITOCHONDRIAL"/>
    <property type="match status" value="1"/>
</dbReference>
<evidence type="ECO:0000256" key="3">
    <source>
        <dbReference type="ARBA" id="ARBA00022781"/>
    </source>
</evidence>
<name>A0A058ZVF9_EUCGR</name>
<reference evidence="6" key="2">
    <citation type="journal article" date="2014" name="Nature">
        <title>The genome of Eucalyptus grandis.</title>
        <authorList>
            <person name="Myburg A.A."/>
            <person name="Grattapaglia D."/>
            <person name="Tuskan G.A."/>
            <person name="Hellsten U."/>
            <person name="Hayes R.D."/>
            <person name="Grimwood J."/>
            <person name="Jenkins J."/>
            <person name="Lindquist E."/>
            <person name="Tice H."/>
            <person name="Bauer D."/>
            <person name="Goodstein D.M."/>
            <person name="Dubchak I."/>
            <person name="Poliakov A."/>
            <person name="Mizrachi E."/>
            <person name="Kullan A.R."/>
            <person name="Hussey S.G."/>
            <person name="Pinard D."/>
            <person name="van der Merwe K."/>
            <person name="Singh P."/>
            <person name="van Jaarsveld I."/>
            <person name="Silva-Junior O.B."/>
            <person name="Togawa R.C."/>
            <person name="Pappas M.R."/>
            <person name="Faria D.A."/>
            <person name="Sansaloni C.P."/>
            <person name="Petroli C.D."/>
            <person name="Yang X."/>
            <person name="Ranjan P."/>
            <person name="Tschaplinski T.J."/>
            <person name="Ye C.Y."/>
            <person name="Li T."/>
            <person name="Sterck L."/>
            <person name="Vanneste K."/>
            <person name="Murat F."/>
            <person name="Soler M."/>
            <person name="Clemente H.S."/>
            <person name="Saidi N."/>
            <person name="Cassan-Wang H."/>
            <person name="Dunand C."/>
            <person name="Hefer C.A."/>
            <person name="Bornberg-Bauer E."/>
            <person name="Kersting A.R."/>
            <person name="Vining K."/>
            <person name="Amarasinghe V."/>
            <person name="Ranik M."/>
            <person name="Naithani S."/>
            <person name="Elser J."/>
            <person name="Boyd A.E."/>
            <person name="Liston A."/>
            <person name="Spatafora J.W."/>
            <person name="Dharmwardhana P."/>
            <person name="Raja R."/>
            <person name="Sullivan C."/>
            <person name="Romanel E."/>
            <person name="Alves-Ferreira M."/>
            <person name="Kulheim C."/>
            <person name="Foley W."/>
            <person name="Carocha V."/>
            <person name="Paiva J."/>
            <person name="Kudrna D."/>
            <person name="Brommonschenkel S.H."/>
            <person name="Pasquali G."/>
            <person name="Byrne M."/>
            <person name="Rigault P."/>
            <person name="Tibbits J."/>
            <person name="Spokevicius A."/>
            <person name="Jones R.C."/>
            <person name="Steane D.A."/>
            <person name="Vaillancourt R.E."/>
            <person name="Potts B.M."/>
            <person name="Joubert F."/>
            <person name="Barry K."/>
            <person name="Pappas G.J."/>
            <person name="Strauss S.H."/>
            <person name="Jaiswal P."/>
            <person name="Grima-Pettenati J."/>
            <person name="Salse J."/>
            <person name="Van de Peer Y."/>
            <person name="Rokhsar D.S."/>
            <person name="Schmutz J."/>
        </authorList>
    </citation>
    <scope>NUCLEOTIDE SEQUENCE</scope>
    <source>
        <tissue evidence="6">Leaf extractions</tissue>
    </source>
</reference>
<gene>
    <name evidence="7" type="ORF">EUGRSUZ_L00375</name>
</gene>
<keyword evidence="8" id="KW-1185">Reference proteome</keyword>
<evidence type="ECO:0000256" key="4">
    <source>
        <dbReference type="SAM" id="Phobius"/>
    </source>
</evidence>
<evidence type="ECO:0000313" key="6">
    <source>
        <dbReference type="EMBL" id="KAK2633194.1"/>
    </source>
</evidence>
<feature type="transmembrane region" description="Helical" evidence="4">
    <location>
        <begin position="6"/>
        <end position="31"/>
    </location>
</feature>
<dbReference type="Proteomes" id="UP000030711">
    <property type="component" value="Unassembled WGS sequence"/>
</dbReference>
<dbReference type="InterPro" id="IPR005294">
    <property type="entry name" value="ATP_synth_F1_asu"/>
</dbReference>
<keyword evidence="3" id="KW-0375">Hydrogen ion transport</keyword>
<sequence length="123" mass="13833">MKIGDLYFSFINPSLFMLLTLSLVLLLLYFVAKKREEFHLLIKFGNVVNDILQTLNLELNHGILSKSCGTILLESRITNFYTNFKVDEIGQVISVGDGIARVYGLKEIQVGEMVEFASSVKGK</sequence>
<accession>A0A058ZVF9</accession>